<dbReference type="Proteomes" id="UP000000269">
    <property type="component" value="Chromosome"/>
</dbReference>
<name>A8MHG8_ALKOO</name>
<feature type="transmembrane region" description="Helical" evidence="2">
    <location>
        <begin position="6"/>
        <end position="25"/>
    </location>
</feature>
<reference evidence="4" key="1">
    <citation type="submission" date="2007-10" db="EMBL/GenBank/DDBJ databases">
        <title>Complete genome of Alkaliphilus oremlandii OhILAs.</title>
        <authorList>
            <person name="Copeland A."/>
            <person name="Lucas S."/>
            <person name="Lapidus A."/>
            <person name="Barry K."/>
            <person name="Detter J.C."/>
            <person name="Glavina del Rio T."/>
            <person name="Hammon N."/>
            <person name="Israni S."/>
            <person name="Dalin E."/>
            <person name="Tice H."/>
            <person name="Pitluck S."/>
            <person name="Chain P."/>
            <person name="Malfatti S."/>
            <person name="Shin M."/>
            <person name="Vergez L."/>
            <person name="Schmutz J."/>
            <person name="Larimer F."/>
            <person name="Land M."/>
            <person name="Hauser L."/>
            <person name="Kyrpides N."/>
            <person name="Mikhailova N."/>
            <person name="Stolz J.F."/>
            <person name="Dawson A."/>
            <person name="Fisher E."/>
            <person name="Crable B."/>
            <person name="Perera E."/>
            <person name="Lisak J."/>
            <person name="Ranganathan M."/>
            <person name="Basu P."/>
            <person name="Richardson P."/>
        </authorList>
    </citation>
    <scope>NUCLEOTIDE SEQUENCE [LARGE SCALE GENOMIC DNA]</scope>
    <source>
        <strain evidence="4">OhILAs</strain>
    </source>
</reference>
<feature type="coiled-coil region" evidence="1">
    <location>
        <begin position="48"/>
        <end position="82"/>
    </location>
</feature>
<keyword evidence="2" id="KW-0812">Transmembrane</keyword>
<keyword evidence="4" id="KW-1185">Reference proteome</keyword>
<protein>
    <submittedName>
        <fullName evidence="3">Uncharacterized protein</fullName>
    </submittedName>
</protein>
<evidence type="ECO:0000313" key="4">
    <source>
        <dbReference type="Proteomes" id="UP000000269"/>
    </source>
</evidence>
<keyword evidence="2" id="KW-0472">Membrane</keyword>
<sequence>MESQAILFVLIACMVLLLLITIYIIKDFKYREKNREQIYRQKSEYSYRENKMAENRILLERIKQLEYEIIELKRNNSRVIKENLSDEILSDEMDMDENEFKNILNYKIFKDKNKDILDLYDKGFPKESIAKNLNRSIREVEMVINLIR</sequence>
<dbReference type="AlphaFoldDB" id="A8MHG8"/>
<keyword evidence="1" id="KW-0175">Coiled coil</keyword>
<evidence type="ECO:0000256" key="1">
    <source>
        <dbReference type="SAM" id="Coils"/>
    </source>
</evidence>
<dbReference type="OrthoDB" id="1956247at2"/>
<proteinExistence type="predicted"/>
<dbReference type="RefSeq" id="WP_012159367.1">
    <property type="nucleotide sequence ID" value="NC_009922.1"/>
</dbReference>
<organism evidence="3 4">
    <name type="scientific">Alkaliphilus oremlandii (strain OhILAs)</name>
    <name type="common">Clostridium oremlandii (strain OhILAs)</name>
    <dbReference type="NCBI Taxonomy" id="350688"/>
    <lineage>
        <taxon>Bacteria</taxon>
        <taxon>Bacillati</taxon>
        <taxon>Bacillota</taxon>
        <taxon>Clostridia</taxon>
        <taxon>Peptostreptococcales</taxon>
        <taxon>Natronincolaceae</taxon>
        <taxon>Alkaliphilus</taxon>
    </lineage>
</organism>
<accession>A8MHG8</accession>
<dbReference type="KEGG" id="aoe:Clos_1512"/>
<keyword evidence="2" id="KW-1133">Transmembrane helix</keyword>
<evidence type="ECO:0000256" key="2">
    <source>
        <dbReference type="SAM" id="Phobius"/>
    </source>
</evidence>
<dbReference type="STRING" id="350688.Clos_1512"/>
<evidence type="ECO:0000313" key="3">
    <source>
        <dbReference type="EMBL" id="ABW19055.1"/>
    </source>
</evidence>
<dbReference type="EMBL" id="CP000853">
    <property type="protein sequence ID" value="ABW19055.1"/>
    <property type="molecule type" value="Genomic_DNA"/>
</dbReference>
<gene>
    <name evidence="3" type="ordered locus">Clos_1512</name>
</gene>
<dbReference type="HOGENOM" id="CLU_1754999_0_0_9"/>